<protein>
    <submittedName>
        <fullName evidence="2">Protein secretion system or pilus assembly related protein</fullName>
    </submittedName>
</protein>
<comment type="caution">
    <text evidence="2">The sequence shown here is derived from an EMBL/GenBank/DDBJ whole genome shotgun (WGS) entry which is preliminary data.</text>
</comment>
<evidence type="ECO:0000313" key="3">
    <source>
        <dbReference type="Proteomes" id="UP000029014"/>
    </source>
</evidence>
<dbReference type="Proteomes" id="UP000029014">
    <property type="component" value="Unassembled WGS sequence"/>
</dbReference>
<dbReference type="AlphaFoldDB" id="A0A087BRA6"/>
<dbReference type="EMBL" id="JGZD01000006">
    <property type="protein sequence ID" value="KFI73556.1"/>
    <property type="molecule type" value="Genomic_DNA"/>
</dbReference>
<sequence length="237" mass="25016">MTWMGVVLLAVMGSSGCAVSGRVAARLRALDVRPVTRHDESDGEEWAHDDVSSLVSAIRSRLVSGMPEGRALDLAEGLPCGGLSCEGLSCRMRGSASCRHRGAGSFRSRRFHWEDARYVARALDAIVRVCSVTGAPMVPCLDVLLRDLSIRGAARDAVESALAVPRATAGLLATLPVLTIMLCEMAGLRIVGFLTSGPPGWLCLGSGLILYIVGLLWMRALMRACGDGAGRLLGRGA</sequence>
<keyword evidence="1" id="KW-1133">Transmembrane helix</keyword>
<keyword evidence="1" id="KW-0472">Membrane</keyword>
<accession>A0A087BRA6</accession>
<evidence type="ECO:0000256" key="1">
    <source>
        <dbReference type="SAM" id="Phobius"/>
    </source>
</evidence>
<keyword evidence="3" id="KW-1185">Reference proteome</keyword>
<evidence type="ECO:0000313" key="2">
    <source>
        <dbReference type="EMBL" id="KFI73556.1"/>
    </source>
</evidence>
<keyword evidence="1" id="KW-0812">Transmembrane</keyword>
<dbReference type="eggNOG" id="COG4965">
    <property type="taxonomic scope" value="Bacteria"/>
</dbReference>
<reference evidence="2 3" key="1">
    <citation type="submission" date="2014-03" db="EMBL/GenBank/DDBJ databases">
        <title>Genomics of Bifidobacteria.</title>
        <authorList>
            <person name="Ventura M."/>
            <person name="Milani C."/>
            <person name="Lugli G.A."/>
        </authorList>
    </citation>
    <scope>NUCLEOTIDE SEQUENCE [LARGE SCALE GENOMIC DNA]</scope>
    <source>
        <strain evidence="2 3">LMG 11592</strain>
    </source>
</reference>
<feature type="transmembrane region" description="Helical" evidence="1">
    <location>
        <begin position="199"/>
        <end position="218"/>
    </location>
</feature>
<proteinExistence type="predicted"/>
<dbReference type="STRING" id="1693.BMIN_0991"/>
<name>A0A087BRA6_9BIFI</name>
<gene>
    <name evidence="2" type="ORF">BMIN_0991</name>
</gene>
<organism evidence="2 3">
    <name type="scientific">Bifidobacterium minimum</name>
    <dbReference type="NCBI Taxonomy" id="1693"/>
    <lineage>
        <taxon>Bacteria</taxon>
        <taxon>Bacillati</taxon>
        <taxon>Actinomycetota</taxon>
        <taxon>Actinomycetes</taxon>
        <taxon>Bifidobacteriales</taxon>
        <taxon>Bifidobacteriaceae</taxon>
        <taxon>Bifidobacterium</taxon>
    </lineage>
</organism>